<accession>A0ACC8XF08</accession>
<evidence type="ECO:0000313" key="1">
    <source>
        <dbReference type="EMBL" id="ONI41427.1"/>
    </source>
</evidence>
<dbReference type="EMBL" id="LJDB01000038">
    <property type="protein sequence ID" value="ONI41427.1"/>
    <property type="molecule type" value="Genomic_DNA"/>
</dbReference>
<proteinExistence type="predicted"/>
<keyword evidence="2" id="KW-1185">Reference proteome</keyword>
<protein>
    <submittedName>
        <fullName evidence="1">Uncharacterized protein</fullName>
    </submittedName>
</protein>
<reference evidence="1" key="1">
    <citation type="submission" date="2016-08" db="EMBL/GenBank/DDBJ databases">
        <authorList>
            <person name="Ngugi D.K."/>
            <person name="Miyake S."/>
            <person name="Stingl U."/>
        </authorList>
    </citation>
    <scope>NUCLEOTIDE SEQUENCE</scope>
    <source>
        <strain evidence="1">SCG-B11WGA-EpuloA1</strain>
    </source>
</reference>
<sequence>MNKSLKIGLILLSIGSIFVGCSSDEDVASSSGNEVVEIDFLGWGGIEEKDLIDRIIAEFEVQNPNIDVTFEIPADYGPKLQTRIAGGNAPDVFYLGFPEFKEYHEQGVLLNMDEYITDLDMSDFYETGIEAFSGEDGSIYGMAKDWGTYVFYYNKTLFEEAGVKTPAEYVAEGNWNMNTMLQVAKEIQAASSAEFGVVAEPSRWKAFVGDDWVDENKNVDVTSTQFAEDLQFMADLWLKEGVAPNVEDLTTLGASDRFAQGNAAMYMIGRWMAVKLDTVEGLDWDIVPMPIARENDAYTWVDSVCLSVIKNTEHPEEAMKFIKFYVDEWAQAEMASSGLGIPVRKSVAESEAFLSGMEGINNSAHVAYEASTLPVFDNWSSVWKELDLAFTDVFNGKITAKEGASLAQEAIDQIGE</sequence>
<name>A0ACC8XF08_9FIRM</name>
<evidence type="ECO:0000313" key="2">
    <source>
        <dbReference type="Proteomes" id="UP000188605"/>
    </source>
</evidence>
<comment type="caution">
    <text evidence="1">The sequence shown here is derived from an EMBL/GenBank/DDBJ whole genome shotgun (WGS) entry which is preliminary data.</text>
</comment>
<dbReference type="Proteomes" id="UP000188605">
    <property type="component" value="Unassembled WGS sequence"/>
</dbReference>
<gene>
    <name evidence="1" type="ORF">AN396_03665</name>
</gene>
<organism evidence="1 2">
    <name type="scientific">Candidatus Epulonipiscium fishelsonii</name>
    <dbReference type="NCBI Taxonomy" id="77094"/>
    <lineage>
        <taxon>Bacteria</taxon>
        <taxon>Bacillati</taxon>
        <taxon>Bacillota</taxon>
        <taxon>Clostridia</taxon>
        <taxon>Lachnospirales</taxon>
        <taxon>Lachnospiraceae</taxon>
        <taxon>Candidatus Epulonipiscium</taxon>
    </lineage>
</organism>